<dbReference type="Pfam" id="PF03597">
    <property type="entry name" value="FixS"/>
    <property type="match status" value="1"/>
</dbReference>
<organism evidence="2 3">
    <name type="scientific">Duganella zoogloeoides</name>
    <dbReference type="NCBI Taxonomy" id="75659"/>
    <lineage>
        <taxon>Bacteria</taxon>
        <taxon>Pseudomonadati</taxon>
        <taxon>Pseudomonadota</taxon>
        <taxon>Betaproteobacteria</taxon>
        <taxon>Burkholderiales</taxon>
        <taxon>Oxalobacteraceae</taxon>
        <taxon>Telluria group</taxon>
        <taxon>Duganella</taxon>
    </lineage>
</organism>
<dbReference type="InterPro" id="IPR004714">
    <property type="entry name" value="Cyt_oxidase_maturation_cbb3"/>
</dbReference>
<evidence type="ECO:0000313" key="2">
    <source>
        <dbReference type="EMBL" id="WQH04553.1"/>
    </source>
</evidence>
<accession>A0ABZ0XY91</accession>
<dbReference type="PANTHER" id="PTHR41532">
    <property type="entry name" value="FIXS PROTEIN"/>
    <property type="match status" value="1"/>
</dbReference>
<keyword evidence="3" id="KW-1185">Reference proteome</keyword>
<reference evidence="2 3" key="1">
    <citation type="submission" date="2023-11" db="EMBL/GenBank/DDBJ databases">
        <title>MicrobeMod: A computational toolkit for identifying prokaryotic methylation and restriction-modification with nanopore sequencing.</title>
        <authorList>
            <person name="Crits-Christoph A."/>
            <person name="Kang S.C."/>
            <person name="Lee H."/>
            <person name="Ostrov N."/>
        </authorList>
    </citation>
    <scope>NUCLEOTIDE SEQUENCE [LARGE SCALE GENOMIC DNA]</scope>
    <source>
        <strain evidence="2 3">ATCC 25935</strain>
    </source>
</reference>
<dbReference type="GeneID" id="43165767"/>
<evidence type="ECO:0000313" key="3">
    <source>
        <dbReference type="Proteomes" id="UP001326110"/>
    </source>
</evidence>
<proteinExistence type="predicted"/>
<name>A0ABZ0XY91_9BURK</name>
<dbReference type="RefSeq" id="WP_026637715.1">
    <property type="nucleotide sequence ID" value="NZ_CP140152.1"/>
</dbReference>
<dbReference type="EMBL" id="CP140152">
    <property type="protein sequence ID" value="WQH04553.1"/>
    <property type="molecule type" value="Genomic_DNA"/>
</dbReference>
<feature type="compositionally biased region" description="Low complexity" evidence="1">
    <location>
        <begin position="58"/>
        <end position="76"/>
    </location>
</feature>
<evidence type="ECO:0000256" key="1">
    <source>
        <dbReference type="SAM" id="MobiDB-lite"/>
    </source>
</evidence>
<dbReference type="NCBIfam" id="TIGR00847">
    <property type="entry name" value="ccoS"/>
    <property type="match status" value="1"/>
</dbReference>
<dbReference type="PANTHER" id="PTHR41532:SF1">
    <property type="entry name" value="FIXS PROTEIN"/>
    <property type="match status" value="1"/>
</dbReference>
<protein>
    <submittedName>
        <fullName evidence="2">Cbb3-type cytochrome oxidase assembly protein CcoS</fullName>
    </submittedName>
</protein>
<sequence length="76" mass="8368">MEALLLLIPLSVLLVFVALWIFFRASDDGQFDDLVGPGLRVLQDDDRPHQAAPEDQSSVRNSNSSGNNTTSSILRK</sequence>
<gene>
    <name evidence="2" type="primary">ccoS</name>
    <name evidence="2" type="ORF">SR858_26535</name>
</gene>
<feature type="region of interest" description="Disordered" evidence="1">
    <location>
        <begin position="42"/>
        <end position="76"/>
    </location>
</feature>
<dbReference type="Proteomes" id="UP001326110">
    <property type="component" value="Chromosome"/>
</dbReference>